<evidence type="ECO:0000256" key="2">
    <source>
        <dbReference type="ARBA" id="ARBA00022982"/>
    </source>
</evidence>
<dbReference type="InterPro" id="IPR014729">
    <property type="entry name" value="Rossmann-like_a/b/a_fold"/>
</dbReference>
<keyword evidence="3" id="KW-0274">FAD</keyword>
<dbReference type="PANTHER" id="PTHR43153">
    <property type="entry name" value="ELECTRON TRANSFER FLAVOPROTEIN ALPHA"/>
    <property type="match status" value="1"/>
</dbReference>
<keyword evidence="6" id="KW-1185">Reference proteome</keyword>
<dbReference type="PANTHER" id="PTHR43153:SF1">
    <property type="entry name" value="ELECTRON TRANSFER FLAVOPROTEIN SUBUNIT ALPHA, MITOCHONDRIAL"/>
    <property type="match status" value="1"/>
</dbReference>
<dbReference type="PIRSF" id="PIRSF000089">
    <property type="entry name" value="Electra_flavoP_a"/>
    <property type="match status" value="1"/>
</dbReference>
<dbReference type="InterPro" id="IPR014731">
    <property type="entry name" value="ETF_asu_C"/>
</dbReference>
<dbReference type="GO" id="GO:0009055">
    <property type="term" value="F:electron transfer activity"/>
    <property type="evidence" value="ECO:0007669"/>
    <property type="project" value="InterPro"/>
</dbReference>
<organism evidence="5 6">
    <name type="scientific">Flavipsychrobacter stenotrophus</name>
    <dbReference type="NCBI Taxonomy" id="2077091"/>
    <lineage>
        <taxon>Bacteria</taxon>
        <taxon>Pseudomonadati</taxon>
        <taxon>Bacteroidota</taxon>
        <taxon>Chitinophagia</taxon>
        <taxon>Chitinophagales</taxon>
        <taxon>Chitinophagaceae</taxon>
        <taxon>Flavipsychrobacter</taxon>
    </lineage>
</organism>
<evidence type="ECO:0000313" key="5">
    <source>
        <dbReference type="EMBL" id="PQJ10690.1"/>
    </source>
</evidence>
<evidence type="ECO:0000313" key="6">
    <source>
        <dbReference type="Proteomes" id="UP000239872"/>
    </source>
</evidence>
<dbReference type="InterPro" id="IPR001308">
    <property type="entry name" value="ETF_a/FixB"/>
</dbReference>
<dbReference type="SMART" id="SM00893">
    <property type="entry name" value="ETF"/>
    <property type="match status" value="1"/>
</dbReference>
<keyword evidence="2" id="KW-0813">Transport</keyword>
<accession>A0A2S7SUV0</accession>
<keyword evidence="3" id="KW-0285">Flavoprotein</keyword>
<reference evidence="5 6" key="1">
    <citation type="submission" date="2018-01" db="EMBL/GenBank/DDBJ databases">
        <title>A novel member of the phylum Bacteroidetes isolated from glacier ice.</title>
        <authorList>
            <person name="Liu Q."/>
            <person name="Xin Y.-H."/>
        </authorList>
    </citation>
    <scope>NUCLEOTIDE SEQUENCE [LARGE SCALE GENOMIC DNA]</scope>
    <source>
        <strain evidence="5 6">RB1R16</strain>
    </source>
</reference>
<dbReference type="Pfam" id="PF01012">
    <property type="entry name" value="ETF"/>
    <property type="match status" value="1"/>
</dbReference>
<comment type="cofactor">
    <cofactor evidence="3">
        <name>FAD</name>
        <dbReference type="ChEBI" id="CHEBI:57692"/>
    </cofactor>
    <text evidence="3">Binds 1 FAD per dimer.</text>
</comment>
<feature type="binding site" evidence="3">
    <location>
        <position position="209"/>
    </location>
    <ligand>
        <name>FAD</name>
        <dbReference type="ChEBI" id="CHEBI:57692"/>
    </ligand>
</feature>
<comment type="similarity">
    <text evidence="1">Belongs to the ETF alpha-subunit/FixB family.</text>
</comment>
<dbReference type="Pfam" id="PF00766">
    <property type="entry name" value="ETF_alpha"/>
    <property type="match status" value="1"/>
</dbReference>
<dbReference type="Gene3D" id="3.40.50.1220">
    <property type="entry name" value="TPP-binding domain"/>
    <property type="match status" value="1"/>
</dbReference>
<feature type="binding site" evidence="3">
    <location>
        <begin position="265"/>
        <end position="272"/>
    </location>
    <ligand>
        <name>FAD</name>
        <dbReference type="ChEBI" id="CHEBI:57692"/>
    </ligand>
</feature>
<feature type="binding site" evidence="3">
    <location>
        <position position="286"/>
    </location>
    <ligand>
        <name>FAD</name>
        <dbReference type="ChEBI" id="CHEBI:57692"/>
    </ligand>
</feature>
<dbReference type="SUPFAM" id="SSF52402">
    <property type="entry name" value="Adenine nucleotide alpha hydrolases-like"/>
    <property type="match status" value="1"/>
</dbReference>
<dbReference type="InterPro" id="IPR029035">
    <property type="entry name" value="DHS-like_NAD/FAD-binding_dom"/>
</dbReference>
<dbReference type="AlphaFoldDB" id="A0A2S7SUV0"/>
<name>A0A2S7SUV0_9BACT</name>
<comment type="caution">
    <text evidence="5">The sequence shown here is derived from an EMBL/GenBank/DDBJ whole genome shotgun (WGS) entry which is preliminary data.</text>
</comment>
<feature type="binding site" evidence="3">
    <location>
        <begin position="234"/>
        <end position="235"/>
    </location>
    <ligand>
        <name>FAD</name>
        <dbReference type="ChEBI" id="CHEBI:57692"/>
    </ligand>
</feature>
<protein>
    <submittedName>
        <fullName evidence="5">Electron transfer flavoprotein subunit alpha</fullName>
    </submittedName>
</protein>
<dbReference type="GO" id="GO:0050660">
    <property type="term" value="F:flavin adenine dinucleotide binding"/>
    <property type="evidence" value="ECO:0007669"/>
    <property type="project" value="InterPro"/>
</dbReference>
<proteinExistence type="inferred from homology"/>
<keyword evidence="2" id="KW-0249">Electron transport</keyword>
<evidence type="ECO:0000259" key="4">
    <source>
        <dbReference type="SMART" id="SM00893"/>
    </source>
</evidence>
<evidence type="ECO:0000256" key="3">
    <source>
        <dbReference type="PIRSR" id="PIRSR000089-1"/>
    </source>
</evidence>
<evidence type="ECO:0000256" key="1">
    <source>
        <dbReference type="ARBA" id="ARBA00005817"/>
    </source>
</evidence>
<dbReference type="GO" id="GO:0033539">
    <property type="term" value="P:fatty acid beta-oxidation using acyl-CoA dehydrogenase"/>
    <property type="evidence" value="ECO:0007669"/>
    <property type="project" value="TreeGrafter"/>
</dbReference>
<gene>
    <name evidence="5" type="ORF">CJD36_012010</name>
</gene>
<dbReference type="OrthoDB" id="9770286at2"/>
<dbReference type="InterPro" id="IPR014730">
    <property type="entry name" value="ETF_a/b_N"/>
</dbReference>
<sequence length="324" mass="33926">MIVVLVEHSQGVFKKKSLEAVLYAAHIAKEMGTDITAVAMGNVPDSEMQTLGAYGAQKVLHTTDARLDNFNSKAYAKVVVAAAQKENAKVIIGLHDTTGKAVMPRVAARLQAGLVAGAVGYPDLSKGFTVKKNVFSGKAFAFVNVTSDTKVISLMPNTFPVVKGEGSATVEQMEAGLSDADFSVKVLEVSKASGSVPLSEAELVVSGGRGLKGPENWYVLEALAQELGAATACSRPVADAHWRPHGEHVGQTGGTIRPNLYIAVGISGAIQHLAGVNGSKTIVVINKDPEAPFFKAADYGVLGDAMEIVPKLTEAVKKFKAGQN</sequence>
<dbReference type="RefSeq" id="WP_105039418.1">
    <property type="nucleotide sequence ID" value="NZ_PPSL01000003.1"/>
</dbReference>
<dbReference type="Proteomes" id="UP000239872">
    <property type="component" value="Unassembled WGS sequence"/>
</dbReference>
<dbReference type="Gene3D" id="3.40.50.620">
    <property type="entry name" value="HUPs"/>
    <property type="match status" value="1"/>
</dbReference>
<feature type="domain" description="Electron transfer flavoprotein alpha/beta-subunit N-terminal" evidence="4">
    <location>
        <begin position="2"/>
        <end position="186"/>
    </location>
</feature>
<dbReference type="EMBL" id="PPSL01000003">
    <property type="protein sequence ID" value="PQJ10690.1"/>
    <property type="molecule type" value="Genomic_DNA"/>
</dbReference>
<dbReference type="SUPFAM" id="SSF52467">
    <property type="entry name" value="DHS-like NAD/FAD-binding domain"/>
    <property type="match status" value="1"/>
</dbReference>